<evidence type="ECO:0000259" key="2">
    <source>
        <dbReference type="Pfam" id="PF13905"/>
    </source>
</evidence>
<feature type="transmembrane region" description="Helical" evidence="1">
    <location>
        <begin position="306"/>
        <end position="324"/>
    </location>
</feature>
<dbReference type="SUPFAM" id="SSF52833">
    <property type="entry name" value="Thioredoxin-like"/>
    <property type="match status" value="1"/>
</dbReference>
<dbReference type="InterPro" id="IPR025508">
    <property type="entry name" value="DUF4395"/>
</dbReference>
<dbReference type="GO" id="GO:0030178">
    <property type="term" value="P:negative regulation of Wnt signaling pathway"/>
    <property type="evidence" value="ECO:0007669"/>
    <property type="project" value="TreeGrafter"/>
</dbReference>
<sequence>MMAAVSTTDWRIRLFGPQIQLNQKMEISADQINDIEAPHALPTVLVSTIEAFDSSKYDYIAVFLGADYCPHCKAFAPTVHQSTSALEKKRCKVVFVSNDRTLEAFHASCQKNRTLDVMPYDLEKTQTMRDLFGLQTIPALMILRNSGFDQENPTVLSNGRQALVADPQGAQFPWSSDSPSSTITGTKKASSISAWERLWIHGKYGNWWELGHHSNPEKPDQIYMDEHAVRIRAGILNTVSWVAIINIFFWKESLMLYILYPIVAWEFILSSFTGLTPLAPIGTLSTLLAIVLQPEPHWKPAKPKRFAWMIGLSLATTCLIIFLFRKELGPDLYRPLMGAVAFTCNAATWLESSAGFCIGCYIYNTFLVPMYNLEECSECKL</sequence>
<dbReference type="GO" id="GO:0004791">
    <property type="term" value="F:thioredoxin-disulfide reductase (NADPH) activity"/>
    <property type="evidence" value="ECO:0007669"/>
    <property type="project" value="TreeGrafter"/>
</dbReference>
<feature type="domain" description="Thioredoxin-like fold" evidence="2">
    <location>
        <begin position="58"/>
        <end position="147"/>
    </location>
</feature>
<dbReference type="EMBL" id="OU594964">
    <property type="protein sequence ID" value="CAG9286556.1"/>
    <property type="molecule type" value="Genomic_DNA"/>
</dbReference>
<dbReference type="GO" id="GO:0005634">
    <property type="term" value="C:nucleus"/>
    <property type="evidence" value="ECO:0007669"/>
    <property type="project" value="TreeGrafter"/>
</dbReference>
<dbReference type="Gene3D" id="3.40.30.10">
    <property type="entry name" value="Glutaredoxin"/>
    <property type="match status" value="1"/>
</dbReference>
<dbReference type="Proteomes" id="UP000836788">
    <property type="component" value="Chromosome 23"/>
</dbReference>
<evidence type="ECO:0000313" key="4">
    <source>
        <dbReference type="EMBL" id="CAG9286556.1"/>
    </source>
</evidence>
<reference evidence="4" key="1">
    <citation type="submission" date="2022-02" db="EMBL/GenBank/DDBJ databases">
        <authorList>
            <person name="Giguere J D."/>
        </authorList>
    </citation>
    <scope>NUCLEOTIDE SEQUENCE</scope>
    <source>
        <strain evidence="4">CCAP 1055/1</strain>
    </source>
</reference>
<feature type="transmembrane region" description="Helical" evidence="1">
    <location>
        <begin position="231"/>
        <end position="250"/>
    </location>
</feature>
<feature type="transmembrane region" description="Helical" evidence="1">
    <location>
        <begin position="336"/>
        <end position="363"/>
    </location>
</feature>
<organism evidence="4">
    <name type="scientific">Phaeodactylum tricornutum</name>
    <name type="common">Diatom</name>
    <dbReference type="NCBI Taxonomy" id="2850"/>
    <lineage>
        <taxon>Eukaryota</taxon>
        <taxon>Sar</taxon>
        <taxon>Stramenopiles</taxon>
        <taxon>Ochrophyta</taxon>
        <taxon>Bacillariophyta</taxon>
        <taxon>Bacillariophyceae</taxon>
        <taxon>Bacillariophycidae</taxon>
        <taxon>Naviculales</taxon>
        <taxon>Phaeodactylaceae</taxon>
        <taxon>Phaeodactylum</taxon>
    </lineage>
</organism>
<dbReference type="PANTHER" id="PTHR46472">
    <property type="entry name" value="NUCLEOREDOXIN"/>
    <property type="match status" value="1"/>
</dbReference>
<keyword evidence="1" id="KW-0472">Membrane</keyword>
<protein>
    <recommendedName>
        <fullName evidence="5">Thioredoxin domain-containing protein</fullName>
    </recommendedName>
</protein>
<dbReference type="Pfam" id="PF14340">
    <property type="entry name" value="DUF4395"/>
    <property type="match status" value="1"/>
</dbReference>
<feature type="domain" description="DUF4395" evidence="3">
    <location>
        <begin position="224"/>
        <end position="365"/>
    </location>
</feature>
<dbReference type="Pfam" id="PF13905">
    <property type="entry name" value="Thioredoxin_8"/>
    <property type="match status" value="1"/>
</dbReference>
<proteinExistence type="predicted"/>
<gene>
    <name evidence="4" type="ORF">PTTT1_LOCUS32707</name>
</gene>
<evidence type="ECO:0000259" key="3">
    <source>
        <dbReference type="Pfam" id="PF14340"/>
    </source>
</evidence>
<dbReference type="InterPro" id="IPR036249">
    <property type="entry name" value="Thioredoxin-like_sf"/>
</dbReference>
<feature type="transmembrane region" description="Helical" evidence="1">
    <location>
        <begin position="262"/>
        <end position="294"/>
    </location>
</feature>
<dbReference type="PANTHER" id="PTHR46472:SF1">
    <property type="entry name" value="NUCLEOREDOXIN"/>
    <property type="match status" value="1"/>
</dbReference>
<dbReference type="GO" id="GO:0031397">
    <property type="term" value="P:negative regulation of protein ubiquitination"/>
    <property type="evidence" value="ECO:0007669"/>
    <property type="project" value="TreeGrafter"/>
</dbReference>
<keyword evidence="1" id="KW-1133">Transmembrane helix</keyword>
<evidence type="ECO:0000256" key="1">
    <source>
        <dbReference type="SAM" id="Phobius"/>
    </source>
</evidence>
<dbReference type="InterPro" id="IPR012336">
    <property type="entry name" value="Thioredoxin-like_fold"/>
</dbReference>
<name>A0A8J9X585_PHATR</name>
<evidence type="ECO:0008006" key="5">
    <source>
        <dbReference type="Google" id="ProtNLM"/>
    </source>
</evidence>
<dbReference type="AlphaFoldDB" id="A0A8J9X585"/>
<keyword evidence="1" id="KW-0812">Transmembrane</keyword>
<accession>A0A8J9X585</accession>